<dbReference type="Proteomes" id="UP000234891">
    <property type="component" value="Unassembled WGS sequence"/>
</dbReference>
<dbReference type="AlphaFoldDB" id="A0A2N5P7H1"/>
<dbReference type="CDD" id="cd07516">
    <property type="entry name" value="HAD_Pase"/>
    <property type="match status" value="1"/>
</dbReference>
<gene>
    <name evidence="1" type="ORF">CDL26_13435</name>
    <name evidence="2" type="ORF">DW270_14850</name>
</gene>
<evidence type="ECO:0000313" key="4">
    <source>
        <dbReference type="Proteomes" id="UP000285697"/>
    </source>
</evidence>
<dbReference type="NCBIfam" id="TIGR00099">
    <property type="entry name" value="Cof-subfamily"/>
    <property type="match status" value="1"/>
</dbReference>
<protein>
    <submittedName>
        <fullName evidence="2">Cof-type HAD-IIB family hydrolase</fullName>
    </submittedName>
    <submittedName>
        <fullName evidence="1">HAD family phosphatase</fullName>
    </submittedName>
</protein>
<dbReference type="GO" id="GO:0005829">
    <property type="term" value="C:cytosol"/>
    <property type="evidence" value="ECO:0007669"/>
    <property type="project" value="TreeGrafter"/>
</dbReference>
<dbReference type="EMBL" id="NIHS01000030">
    <property type="protein sequence ID" value="PLT71090.1"/>
    <property type="molecule type" value="Genomic_DNA"/>
</dbReference>
<dbReference type="InterPro" id="IPR036412">
    <property type="entry name" value="HAD-like_sf"/>
</dbReference>
<dbReference type="PANTHER" id="PTHR10000">
    <property type="entry name" value="PHOSPHOSERINE PHOSPHATASE"/>
    <property type="match status" value="1"/>
</dbReference>
<dbReference type="PANTHER" id="PTHR10000:SF55">
    <property type="entry name" value="5-AMINO-6-(5-PHOSPHO-D-RIBITYLAMINO)URACIL PHOSPHATASE YCSE"/>
    <property type="match status" value="1"/>
</dbReference>
<dbReference type="SFLD" id="SFLDG01140">
    <property type="entry name" value="C2.B:_Phosphomannomutase_and_P"/>
    <property type="match status" value="1"/>
</dbReference>
<evidence type="ECO:0000313" key="1">
    <source>
        <dbReference type="EMBL" id="PLT71090.1"/>
    </source>
</evidence>
<dbReference type="Gene3D" id="3.40.50.1000">
    <property type="entry name" value="HAD superfamily/HAD-like"/>
    <property type="match status" value="1"/>
</dbReference>
<dbReference type="SFLD" id="SFLDS00003">
    <property type="entry name" value="Haloacid_Dehalogenase"/>
    <property type="match status" value="1"/>
</dbReference>
<proteinExistence type="predicted"/>
<organism evidence="1 3">
    <name type="scientific">Mediterraneibacter gnavus</name>
    <name type="common">Ruminococcus gnavus</name>
    <dbReference type="NCBI Taxonomy" id="33038"/>
    <lineage>
        <taxon>Bacteria</taxon>
        <taxon>Bacillati</taxon>
        <taxon>Bacillota</taxon>
        <taxon>Clostridia</taxon>
        <taxon>Lachnospirales</taxon>
        <taxon>Lachnospiraceae</taxon>
        <taxon>Mediterraneibacter</taxon>
    </lineage>
</organism>
<dbReference type="GO" id="GO:0000287">
    <property type="term" value="F:magnesium ion binding"/>
    <property type="evidence" value="ECO:0007669"/>
    <property type="project" value="TreeGrafter"/>
</dbReference>
<accession>A0A2N5P7H1</accession>
<comment type="caution">
    <text evidence="1">The sequence shown here is derived from an EMBL/GenBank/DDBJ whole genome shotgun (WGS) entry which is preliminary data.</text>
</comment>
<dbReference type="Proteomes" id="UP000285697">
    <property type="component" value="Unassembled WGS sequence"/>
</dbReference>
<dbReference type="RefSeq" id="WP_004841183.1">
    <property type="nucleotide sequence ID" value="NZ_CP111084.1"/>
</dbReference>
<keyword evidence="2" id="KW-0378">Hydrolase</keyword>
<dbReference type="SUPFAM" id="SSF56784">
    <property type="entry name" value="HAD-like"/>
    <property type="match status" value="1"/>
</dbReference>
<reference evidence="1 3" key="1">
    <citation type="journal article" date="2017" name="Genome Med.">
        <title>A novel Ruminococcus gnavus clade enriched in inflammatory bowel disease patients.</title>
        <authorList>
            <person name="Hall A.B."/>
            <person name="Yassour M."/>
            <person name="Sauk J."/>
            <person name="Garner A."/>
            <person name="Jiang X."/>
            <person name="Arthur T."/>
            <person name="Lagoudas G.K."/>
            <person name="Vatanen T."/>
            <person name="Fornelos N."/>
            <person name="Wilson R."/>
            <person name="Bertha M."/>
            <person name="Cohen M."/>
            <person name="Garber J."/>
            <person name="Khalili H."/>
            <person name="Gevers D."/>
            <person name="Ananthakrishnan A.N."/>
            <person name="Kugathasan S."/>
            <person name="Lander E.S."/>
            <person name="Blainey P."/>
            <person name="Vlamakis H."/>
            <person name="Xavier R.J."/>
            <person name="Huttenhower C."/>
        </authorList>
    </citation>
    <scope>NUCLEOTIDE SEQUENCE [LARGE SCALE GENOMIC DNA]</scope>
    <source>
        <strain evidence="1 3">RJX1124</strain>
    </source>
</reference>
<reference evidence="2 4" key="2">
    <citation type="submission" date="2018-08" db="EMBL/GenBank/DDBJ databases">
        <title>A genome reference for cultivated species of the human gut microbiota.</title>
        <authorList>
            <person name="Zou Y."/>
            <person name="Xue W."/>
            <person name="Luo G."/>
        </authorList>
    </citation>
    <scope>NUCLEOTIDE SEQUENCE [LARGE SCALE GENOMIC DNA]</scope>
    <source>
        <strain evidence="2 4">AM22-7AC</strain>
    </source>
</reference>
<dbReference type="InterPro" id="IPR023214">
    <property type="entry name" value="HAD_sf"/>
</dbReference>
<dbReference type="Pfam" id="PF08282">
    <property type="entry name" value="Hydrolase_3"/>
    <property type="match status" value="1"/>
</dbReference>
<evidence type="ECO:0000313" key="3">
    <source>
        <dbReference type="Proteomes" id="UP000234891"/>
    </source>
</evidence>
<dbReference type="NCBIfam" id="TIGR01484">
    <property type="entry name" value="HAD-SF-IIB"/>
    <property type="match status" value="1"/>
</dbReference>
<evidence type="ECO:0000313" key="2">
    <source>
        <dbReference type="EMBL" id="RHG14976.1"/>
    </source>
</evidence>
<dbReference type="EMBL" id="QRIA01000029">
    <property type="protein sequence ID" value="RHG14976.1"/>
    <property type="molecule type" value="Genomic_DNA"/>
</dbReference>
<dbReference type="GeneID" id="57434831"/>
<dbReference type="InterPro" id="IPR006379">
    <property type="entry name" value="HAD-SF_hydro_IIB"/>
</dbReference>
<name>A0A2N5P7H1_MEDGN</name>
<dbReference type="Gene3D" id="3.30.1240.10">
    <property type="match status" value="1"/>
</dbReference>
<sequence>MIRMIASDLDGTLLRKDWSISEYTIKIIKEAQASGIRWVTVTGRSDRGARPIMENYGLSCDYILMNGAEFRDTNGNLIKSENIDTDLARFVCEKLHRENLGFEINTDRGDYTTTMELAEYSDYLEDGYEKLFEEKHNIRKILVFCDDIPKIRRIKQQIYDASGLSVLSSFENNMEVTSQKAKKGIMLKQAMKHFGFLPEEVVVFGDGENDISMFQEFPCSYAMINGVDALKELAYRVTEYSNDEDGVAKTLEKILKA</sequence>
<dbReference type="GO" id="GO:0016791">
    <property type="term" value="F:phosphatase activity"/>
    <property type="evidence" value="ECO:0007669"/>
    <property type="project" value="TreeGrafter"/>
</dbReference>
<dbReference type="InterPro" id="IPR000150">
    <property type="entry name" value="Cof"/>
</dbReference>